<evidence type="ECO:0000256" key="8">
    <source>
        <dbReference type="ARBA" id="ARBA00023002"/>
    </source>
</evidence>
<evidence type="ECO:0000256" key="9">
    <source>
        <dbReference type="ARBA" id="ARBA00032024"/>
    </source>
</evidence>
<dbReference type="InterPro" id="IPR013752">
    <property type="entry name" value="KPA_reductase"/>
</dbReference>
<evidence type="ECO:0000259" key="13">
    <source>
        <dbReference type="Pfam" id="PF08546"/>
    </source>
</evidence>
<feature type="domain" description="Ketopantoate reductase N-terminal" evidence="12">
    <location>
        <begin position="3"/>
        <end position="144"/>
    </location>
</feature>
<dbReference type="RefSeq" id="WP_285932500.1">
    <property type="nucleotide sequence ID" value="NZ_JASTZU010000038.1"/>
</dbReference>
<protein>
    <recommendedName>
        <fullName evidence="5 11">2-dehydropantoate 2-reductase</fullName>
        <ecNumber evidence="4 11">1.1.1.169</ecNumber>
    </recommendedName>
    <alternativeName>
        <fullName evidence="9 11">Ketopantoate reductase</fullName>
    </alternativeName>
</protein>
<evidence type="ECO:0000313" key="15">
    <source>
        <dbReference type="Proteomes" id="UP001235343"/>
    </source>
</evidence>
<evidence type="ECO:0000256" key="2">
    <source>
        <dbReference type="ARBA" id="ARBA00004994"/>
    </source>
</evidence>
<organism evidence="14 15">
    <name type="scientific">Aquibacillus rhizosphaerae</name>
    <dbReference type="NCBI Taxonomy" id="3051431"/>
    <lineage>
        <taxon>Bacteria</taxon>
        <taxon>Bacillati</taxon>
        <taxon>Bacillota</taxon>
        <taxon>Bacilli</taxon>
        <taxon>Bacillales</taxon>
        <taxon>Bacillaceae</taxon>
        <taxon>Aquibacillus</taxon>
    </lineage>
</organism>
<evidence type="ECO:0000256" key="4">
    <source>
        <dbReference type="ARBA" id="ARBA00013014"/>
    </source>
</evidence>
<name>A0ABT7L5Z6_9BACI</name>
<comment type="function">
    <text evidence="1 11">Catalyzes the NADPH-dependent reduction of ketopantoate into pantoic acid.</text>
</comment>
<dbReference type="InterPro" id="IPR003710">
    <property type="entry name" value="ApbA"/>
</dbReference>
<dbReference type="NCBIfam" id="TIGR00745">
    <property type="entry name" value="apbA_panE"/>
    <property type="match status" value="1"/>
</dbReference>
<dbReference type="SUPFAM" id="SSF51735">
    <property type="entry name" value="NAD(P)-binding Rossmann-fold domains"/>
    <property type="match status" value="1"/>
</dbReference>
<dbReference type="InterPro" id="IPR008927">
    <property type="entry name" value="6-PGluconate_DH-like_C_sf"/>
</dbReference>
<keyword evidence="15" id="KW-1185">Reference proteome</keyword>
<evidence type="ECO:0000256" key="6">
    <source>
        <dbReference type="ARBA" id="ARBA00022655"/>
    </source>
</evidence>
<proteinExistence type="inferred from homology"/>
<comment type="caution">
    <text evidence="14">The sequence shown here is derived from an EMBL/GenBank/DDBJ whole genome shotgun (WGS) entry which is preliminary data.</text>
</comment>
<comment type="similarity">
    <text evidence="3 11">Belongs to the ketopantoate reductase family.</text>
</comment>
<dbReference type="Gene3D" id="3.40.50.720">
    <property type="entry name" value="NAD(P)-binding Rossmann-like Domain"/>
    <property type="match status" value="1"/>
</dbReference>
<evidence type="ECO:0000256" key="7">
    <source>
        <dbReference type="ARBA" id="ARBA00022857"/>
    </source>
</evidence>
<feature type="domain" description="Ketopantoate reductase C-terminal" evidence="13">
    <location>
        <begin position="175"/>
        <end position="282"/>
    </location>
</feature>
<accession>A0ABT7L5Z6</accession>
<keyword evidence="8 11" id="KW-0560">Oxidoreductase</keyword>
<keyword evidence="7 11" id="KW-0521">NADP</keyword>
<gene>
    <name evidence="14" type="ORF">QQS35_12560</name>
</gene>
<dbReference type="GO" id="GO:0008677">
    <property type="term" value="F:2-dehydropantoate 2-reductase activity"/>
    <property type="evidence" value="ECO:0007669"/>
    <property type="project" value="UniProtKB-EC"/>
</dbReference>
<dbReference type="Pfam" id="PF02558">
    <property type="entry name" value="ApbA"/>
    <property type="match status" value="1"/>
</dbReference>
<evidence type="ECO:0000256" key="11">
    <source>
        <dbReference type="RuleBase" id="RU362068"/>
    </source>
</evidence>
<dbReference type="PANTHER" id="PTHR43765">
    <property type="entry name" value="2-DEHYDROPANTOATE 2-REDUCTASE-RELATED"/>
    <property type="match status" value="1"/>
</dbReference>
<dbReference type="PANTHER" id="PTHR43765:SF2">
    <property type="entry name" value="2-DEHYDROPANTOATE 2-REDUCTASE"/>
    <property type="match status" value="1"/>
</dbReference>
<evidence type="ECO:0000313" key="14">
    <source>
        <dbReference type="EMBL" id="MDL4841275.1"/>
    </source>
</evidence>
<dbReference type="InterPro" id="IPR050838">
    <property type="entry name" value="Ketopantoate_reductase"/>
</dbReference>
<keyword evidence="6 11" id="KW-0566">Pantothenate biosynthesis</keyword>
<dbReference type="InterPro" id="IPR013328">
    <property type="entry name" value="6PGD_dom2"/>
</dbReference>
<dbReference type="EC" id="1.1.1.169" evidence="4 11"/>
<comment type="catalytic activity">
    <reaction evidence="10 11">
        <text>(R)-pantoate + NADP(+) = 2-dehydropantoate + NADPH + H(+)</text>
        <dbReference type="Rhea" id="RHEA:16233"/>
        <dbReference type="ChEBI" id="CHEBI:11561"/>
        <dbReference type="ChEBI" id="CHEBI:15378"/>
        <dbReference type="ChEBI" id="CHEBI:15980"/>
        <dbReference type="ChEBI" id="CHEBI:57783"/>
        <dbReference type="ChEBI" id="CHEBI:58349"/>
        <dbReference type="EC" id="1.1.1.169"/>
    </reaction>
</comment>
<reference evidence="14 15" key="1">
    <citation type="submission" date="2023-06" db="EMBL/GenBank/DDBJ databases">
        <title>Aquibacillus rhizosphaerae LR5S19.</title>
        <authorList>
            <person name="Sun J.-Q."/>
        </authorList>
    </citation>
    <scope>NUCLEOTIDE SEQUENCE [LARGE SCALE GENOMIC DNA]</scope>
    <source>
        <strain evidence="14 15">LR5S19</strain>
    </source>
</reference>
<dbReference type="Pfam" id="PF08546">
    <property type="entry name" value="ApbA_C"/>
    <property type="match status" value="1"/>
</dbReference>
<dbReference type="Gene3D" id="1.10.1040.10">
    <property type="entry name" value="N-(1-d-carboxylethyl)-l-norvaline Dehydrogenase, domain 2"/>
    <property type="match status" value="1"/>
</dbReference>
<evidence type="ECO:0000256" key="1">
    <source>
        <dbReference type="ARBA" id="ARBA00002919"/>
    </source>
</evidence>
<dbReference type="Proteomes" id="UP001235343">
    <property type="component" value="Unassembled WGS sequence"/>
</dbReference>
<dbReference type="SUPFAM" id="SSF48179">
    <property type="entry name" value="6-phosphogluconate dehydrogenase C-terminal domain-like"/>
    <property type="match status" value="1"/>
</dbReference>
<dbReference type="InterPro" id="IPR036291">
    <property type="entry name" value="NAD(P)-bd_dom_sf"/>
</dbReference>
<sequence>MKIGVIGGGAIGMLVGAHVSLLGHDTTIYVRRKLQKQEIHKHGVILQGENFSAPVKSLLIGEWEKSDIFFVCVKQYHLNELLPLIKKIRSPIVFLQNGMGHLDMIAACKLEQDIIVGTCEHGAIRKNNYTVLHTGKGKVNLAMLKGYNDNVEALCSTLNGKNFPVVFEKEWHPILAKKLIINAVVNPLTGILQVKNGQLLSNPNFKRIAKKICDEASGVLGLNPVKEWDNVFAVIKKTKDNDSSMKIDIQNGRITEIEGIVGYLINHASVDLPYLNFVYETVVALTKD</sequence>
<evidence type="ECO:0000256" key="10">
    <source>
        <dbReference type="ARBA" id="ARBA00048793"/>
    </source>
</evidence>
<dbReference type="EMBL" id="JASTZU010000038">
    <property type="protein sequence ID" value="MDL4841275.1"/>
    <property type="molecule type" value="Genomic_DNA"/>
</dbReference>
<comment type="pathway">
    <text evidence="2 11">Cofactor biosynthesis; (R)-pantothenate biosynthesis; (R)-pantoate from 3-methyl-2-oxobutanoate: step 2/2.</text>
</comment>
<evidence type="ECO:0000259" key="12">
    <source>
        <dbReference type="Pfam" id="PF02558"/>
    </source>
</evidence>
<evidence type="ECO:0000256" key="5">
    <source>
        <dbReference type="ARBA" id="ARBA00019465"/>
    </source>
</evidence>
<evidence type="ECO:0000256" key="3">
    <source>
        <dbReference type="ARBA" id="ARBA00007870"/>
    </source>
</evidence>
<dbReference type="InterPro" id="IPR013332">
    <property type="entry name" value="KPR_N"/>
</dbReference>